<dbReference type="Proteomes" id="UP000566663">
    <property type="component" value="Unassembled WGS sequence"/>
</dbReference>
<dbReference type="AlphaFoldDB" id="A0A7W8HYK0"/>
<name>A0A7W8HYK0_9CAUL</name>
<protein>
    <submittedName>
        <fullName evidence="1">Uncharacterized protein</fullName>
    </submittedName>
</protein>
<keyword evidence="2" id="KW-1185">Reference proteome</keyword>
<organism evidence="1 2">
    <name type="scientific">Brevundimonas basaltis</name>
    <dbReference type="NCBI Taxonomy" id="472166"/>
    <lineage>
        <taxon>Bacteria</taxon>
        <taxon>Pseudomonadati</taxon>
        <taxon>Pseudomonadota</taxon>
        <taxon>Alphaproteobacteria</taxon>
        <taxon>Caulobacterales</taxon>
        <taxon>Caulobacteraceae</taxon>
        <taxon>Brevundimonas</taxon>
    </lineage>
</organism>
<evidence type="ECO:0000313" key="2">
    <source>
        <dbReference type="Proteomes" id="UP000566663"/>
    </source>
</evidence>
<reference evidence="1 2" key="1">
    <citation type="submission" date="2020-08" db="EMBL/GenBank/DDBJ databases">
        <title>Genomic Encyclopedia of Type Strains, Phase IV (KMG-IV): sequencing the most valuable type-strain genomes for metagenomic binning, comparative biology and taxonomic classification.</title>
        <authorList>
            <person name="Goeker M."/>
        </authorList>
    </citation>
    <scope>NUCLEOTIDE SEQUENCE [LARGE SCALE GENOMIC DNA]</scope>
    <source>
        <strain evidence="1 2">DSM 25335</strain>
    </source>
</reference>
<sequence length="145" mass="15618">MRKYRGPDTWRRVREAYVAGESGPSLARRFDVGLHNLRKKASREGWTRAAVAAGLDRELPDAVEAVAGAAPVDRHAALEACLDHAAAAMARGDGQKALAGLKAALAFTDLTRRLDDPGFVDPQEPGRQAALAFLRAEALRDYPEG</sequence>
<comment type="caution">
    <text evidence="1">The sequence shown here is derived from an EMBL/GenBank/DDBJ whole genome shotgun (WGS) entry which is preliminary data.</text>
</comment>
<accession>A0A7W8HYK0</accession>
<evidence type="ECO:0000313" key="1">
    <source>
        <dbReference type="EMBL" id="MBB5292263.1"/>
    </source>
</evidence>
<gene>
    <name evidence="1" type="ORF">HNQ67_001783</name>
</gene>
<proteinExistence type="predicted"/>
<dbReference type="RefSeq" id="WP_343771731.1">
    <property type="nucleotide sequence ID" value="NZ_BAAAFF010000002.1"/>
</dbReference>
<dbReference type="EMBL" id="JACHFZ010000003">
    <property type="protein sequence ID" value="MBB5292263.1"/>
    <property type="molecule type" value="Genomic_DNA"/>
</dbReference>